<proteinExistence type="predicted"/>
<dbReference type="InterPro" id="IPR036291">
    <property type="entry name" value="NAD(P)-bd_dom_sf"/>
</dbReference>
<accession>A0A1M6CES7</accession>
<feature type="domain" description="Lactate/malate dehydrogenase N-terminal" evidence="1">
    <location>
        <begin position="115"/>
        <end position="255"/>
    </location>
</feature>
<dbReference type="SUPFAM" id="SSF51735">
    <property type="entry name" value="NAD(P)-binding Rossmann-fold domains"/>
    <property type="match status" value="1"/>
</dbReference>
<evidence type="ECO:0000259" key="1">
    <source>
        <dbReference type="Pfam" id="PF00056"/>
    </source>
</evidence>
<dbReference type="Proteomes" id="UP000184442">
    <property type="component" value="Unassembled WGS sequence"/>
</dbReference>
<dbReference type="GO" id="GO:0016491">
    <property type="term" value="F:oxidoreductase activity"/>
    <property type="evidence" value="ECO:0007669"/>
    <property type="project" value="InterPro"/>
</dbReference>
<dbReference type="STRING" id="1122184.SAMN02745176_00734"/>
<dbReference type="AlphaFoldDB" id="A0A1M6CES7"/>
<dbReference type="OrthoDB" id="1704578at2"/>
<keyword evidence="3" id="KW-1185">Reference proteome</keyword>
<sequence>MYFYRYMNKIIISNSKYGLGNDISEEDAMQEEGIIYYLTENEPGKFNRAWCLSHTSFFDFTKEDISLLTMPNAKYGNELPQWLIEKIECRQIMWINTQYPNWQHILEEKHRDKWRINIVGLGDVGGILLTGLRLMGGDVIEKIGIYDIDSNKVDRWLMEAGQILYPDENSIQPEVVYTDKDSLFDCDMFVFAVSAGVPPLSNSQSDVRMAQYEANSKIISEYAKLARQGKFKGIFAVVSDPVDLLCKKAFIESNINSNGQMDYEGLGPDQIRGYGLGVMRARAAYHAKKMGLGHSFEKYGRAYGPHGKGLVIADNIKCYDNNTSIMLTGKALNSNMEVRNVGFKPYIAPALSSGALSILATIRGQWHYSAVYLGGTYFGCRNRLNESGTELERLNMPDDLIERIKESYNSLGGM</sequence>
<evidence type="ECO:0000313" key="3">
    <source>
        <dbReference type="Proteomes" id="UP000184442"/>
    </source>
</evidence>
<evidence type="ECO:0000313" key="2">
    <source>
        <dbReference type="EMBL" id="SHI59351.1"/>
    </source>
</evidence>
<protein>
    <submittedName>
        <fullName evidence="2">Malate/lactate dehydrogenase</fullName>
    </submittedName>
</protein>
<dbReference type="Gene3D" id="3.40.50.720">
    <property type="entry name" value="NAD(P)-binding Rossmann-like Domain"/>
    <property type="match status" value="1"/>
</dbReference>
<dbReference type="Pfam" id="PF00056">
    <property type="entry name" value="Ldh_1_N"/>
    <property type="match status" value="1"/>
</dbReference>
<name>A0A1M6CES7_9FIRM</name>
<reference evidence="2 3" key="1">
    <citation type="submission" date="2016-11" db="EMBL/GenBank/DDBJ databases">
        <authorList>
            <person name="Jaros S."/>
            <person name="Januszkiewicz K."/>
            <person name="Wedrychowicz H."/>
        </authorList>
    </citation>
    <scope>NUCLEOTIDE SEQUENCE [LARGE SCALE GENOMIC DNA]</scope>
    <source>
        <strain evidence="2 3">DSM 19022</strain>
    </source>
</reference>
<gene>
    <name evidence="2" type="ORF">SAMN02745176_00734</name>
</gene>
<dbReference type="EMBL" id="FQZS01000005">
    <property type="protein sequence ID" value="SHI59351.1"/>
    <property type="molecule type" value="Genomic_DNA"/>
</dbReference>
<organism evidence="2 3">
    <name type="scientific">Lutispora thermophila DSM 19022</name>
    <dbReference type="NCBI Taxonomy" id="1122184"/>
    <lineage>
        <taxon>Bacteria</taxon>
        <taxon>Bacillati</taxon>
        <taxon>Bacillota</taxon>
        <taxon>Clostridia</taxon>
        <taxon>Lutisporales</taxon>
        <taxon>Lutisporaceae</taxon>
        <taxon>Lutispora</taxon>
    </lineage>
</organism>
<dbReference type="RefSeq" id="WP_073024661.1">
    <property type="nucleotide sequence ID" value="NZ_FQZS01000005.1"/>
</dbReference>
<dbReference type="InterPro" id="IPR001236">
    <property type="entry name" value="Lactate/malate_DH_N"/>
</dbReference>